<dbReference type="SMART" id="SM00651">
    <property type="entry name" value="Sm"/>
    <property type="match status" value="1"/>
</dbReference>
<dbReference type="GO" id="GO:0016491">
    <property type="term" value="F:oxidoreductase activity"/>
    <property type="evidence" value="ECO:0007669"/>
    <property type="project" value="UniProtKB-KW"/>
</dbReference>
<keyword evidence="7" id="KW-0508">mRNA splicing</keyword>
<evidence type="ECO:0000256" key="10">
    <source>
        <dbReference type="ARBA" id="ARBA00065431"/>
    </source>
</evidence>
<comment type="caution">
    <text evidence="15">The sequence shown here is derived from an EMBL/GenBank/DDBJ whole genome shotgun (WGS) entry which is preliminary data.</text>
</comment>
<dbReference type="AlphaFoldDB" id="A0A922L1K6"/>
<gene>
    <name evidence="15" type="ORF">DERF_011383</name>
</gene>
<dbReference type="Gene3D" id="2.30.30.100">
    <property type="match status" value="1"/>
</dbReference>
<dbReference type="Proteomes" id="UP000790347">
    <property type="component" value="Unassembled WGS sequence"/>
</dbReference>
<dbReference type="GO" id="GO:0005681">
    <property type="term" value="C:spliceosomal complex"/>
    <property type="evidence" value="ECO:0007669"/>
    <property type="project" value="UniProtKB-KW"/>
</dbReference>
<dbReference type="Pfam" id="PF01423">
    <property type="entry name" value="LSM"/>
    <property type="match status" value="1"/>
</dbReference>
<evidence type="ECO:0000256" key="11">
    <source>
        <dbReference type="ARBA" id="ARBA00067761"/>
    </source>
</evidence>
<dbReference type="PANTHER" id="PTHR43157:SF31">
    <property type="entry name" value="PHOSPHATIDYLINOSITOL-GLYCAN BIOSYNTHESIS CLASS F PROTEIN"/>
    <property type="match status" value="1"/>
</dbReference>
<keyword evidence="2" id="KW-0507">mRNA processing</keyword>
<keyword evidence="13" id="KW-0472">Membrane</keyword>
<dbReference type="PRINTS" id="PR00081">
    <property type="entry name" value="GDHRDH"/>
</dbReference>
<evidence type="ECO:0000256" key="8">
    <source>
        <dbReference type="ARBA" id="ARBA00023242"/>
    </source>
</evidence>
<reference evidence="15" key="2">
    <citation type="journal article" date="2022" name="Res Sq">
        <title>Comparative Genomics Reveals Insights into the Divergent Evolution of Astigmatic Mites and Household Pest Adaptations.</title>
        <authorList>
            <person name="Xiong Q."/>
            <person name="Wan A.T.-Y."/>
            <person name="Liu X.-Y."/>
            <person name="Fung C.S.-H."/>
            <person name="Xiao X."/>
            <person name="Malainual N."/>
            <person name="Hou J."/>
            <person name="Wang L."/>
            <person name="Wang M."/>
            <person name="Yang K."/>
            <person name="Cui Y."/>
            <person name="Leung E."/>
            <person name="Nong W."/>
            <person name="Shin S.-K."/>
            <person name="Au S."/>
            <person name="Jeong K.Y."/>
            <person name="Chew F.T."/>
            <person name="Hui J."/>
            <person name="Leung T.F."/>
            <person name="Tungtrongchitr A."/>
            <person name="Zhong N."/>
            <person name="Liu Z."/>
            <person name="Tsui S."/>
        </authorList>
    </citation>
    <scope>NUCLEOTIDE SEQUENCE</scope>
    <source>
        <strain evidence="15">Derf</strain>
        <tissue evidence="15">Whole organism</tissue>
    </source>
</reference>
<name>A0A922L1K6_DERFA</name>
<evidence type="ECO:0000256" key="13">
    <source>
        <dbReference type="SAM" id="Phobius"/>
    </source>
</evidence>
<dbReference type="SUPFAM" id="SSF50182">
    <property type="entry name" value="Sm-like ribonucleoproteins"/>
    <property type="match status" value="1"/>
</dbReference>
<evidence type="ECO:0000256" key="4">
    <source>
        <dbReference type="ARBA" id="ARBA00022884"/>
    </source>
</evidence>
<dbReference type="InterPro" id="IPR001163">
    <property type="entry name" value="Sm_dom_euk/arc"/>
</dbReference>
<evidence type="ECO:0000256" key="7">
    <source>
        <dbReference type="ARBA" id="ARBA00023187"/>
    </source>
</evidence>
<dbReference type="CDD" id="cd01729">
    <property type="entry name" value="LSm7"/>
    <property type="match status" value="1"/>
</dbReference>
<evidence type="ECO:0000256" key="1">
    <source>
        <dbReference type="ARBA" id="ARBA00004123"/>
    </source>
</evidence>
<keyword evidence="4" id="KW-0694">RNA-binding</keyword>
<proteinExistence type="inferred from homology"/>
<dbReference type="Pfam" id="PF00106">
    <property type="entry name" value="adh_short"/>
    <property type="match status" value="1"/>
</dbReference>
<evidence type="ECO:0000313" key="16">
    <source>
        <dbReference type="Proteomes" id="UP000790347"/>
    </source>
</evidence>
<evidence type="ECO:0000313" key="15">
    <source>
        <dbReference type="EMBL" id="KAH9506662.1"/>
    </source>
</evidence>
<evidence type="ECO:0000259" key="14">
    <source>
        <dbReference type="PROSITE" id="PS52002"/>
    </source>
</evidence>
<accession>A0A922L1K6</accession>
<sequence>MNNSHVNMSDAVMRRIKIETLTTCLFIIEFFTNILRFVGLGRRYYKKDNRIDGKIVLITGANSGIGLEATYQLCRRGAKVVMCCRDVEKGRQAANNVRRRFRTADIDVHQLDLSSFTSIRRFGKTLGDHYDRIDILINNAGVMMCPERTLSSDGYEIQFATNHLGHFLLTHYVLPLMIDSDDGRIINVSTIHHIRGRIFFDDINFTKKPSSYDPVEAYCQSKLANVLFTRQLAKELDDRSDKFPNVKVYSLNPGTINTNLTRHILGFKRIIFNIIGFLFNLDVYSGVQTTLFCALEPSLKYQSGHYYSNCKENHCIFSESLDDEAARRLWTISCQMAHNDKSSGGEKKKKESIVDLSKYLEKAIRIKFQGGREATGTLKGYDTLLNLVLDGTTEYLRDPDDPYKVSEDSRQLGLVVCRGTTIVSICPVDGMEPIANPFIQHE</sequence>
<dbReference type="Gene3D" id="3.40.50.720">
    <property type="entry name" value="NAD(P)-binding Rossmann-like Domain"/>
    <property type="match status" value="1"/>
</dbReference>
<evidence type="ECO:0000256" key="2">
    <source>
        <dbReference type="ARBA" id="ARBA00022664"/>
    </source>
</evidence>
<keyword evidence="6" id="KW-0560">Oxidoreductase</keyword>
<keyword evidence="3" id="KW-0747">Spliceosome</keyword>
<organism evidence="15 16">
    <name type="scientific">Dermatophagoides farinae</name>
    <name type="common">American house dust mite</name>
    <dbReference type="NCBI Taxonomy" id="6954"/>
    <lineage>
        <taxon>Eukaryota</taxon>
        <taxon>Metazoa</taxon>
        <taxon>Ecdysozoa</taxon>
        <taxon>Arthropoda</taxon>
        <taxon>Chelicerata</taxon>
        <taxon>Arachnida</taxon>
        <taxon>Acari</taxon>
        <taxon>Acariformes</taxon>
        <taxon>Sarcoptiformes</taxon>
        <taxon>Astigmata</taxon>
        <taxon>Psoroptidia</taxon>
        <taxon>Analgoidea</taxon>
        <taxon>Pyroglyphidae</taxon>
        <taxon>Dermatophagoidinae</taxon>
        <taxon>Dermatophagoides</taxon>
    </lineage>
</organism>
<comment type="subcellular location">
    <subcellularLocation>
        <location evidence="1">Nucleus</location>
    </subcellularLocation>
</comment>
<dbReference type="CDD" id="cd05327">
    <property type="entry name" value="retinol-DH_like_SDR_c_like"/>
    <property type="match status" value="1"/>
</dbReference>
<keyword evidence="8" id="KW-0539">Nucleus</keyword>
<dbReference type="PRINTS" id="PR00080">
    <property type="entry name" value="SDRFAMILY"/>
</dbReference>
<dbReference type="EMBL" id="ASGP02000005">
    <property type="protein sequence ID" value="KAH9506662.1"/>
    <property type="molecule type" value="Genomic_DNA"/>
</dbReference>
<comment type="subunit">
    <text evidence="10">Component of the precatalytic spliceosome (spliceosome B complex). Component of the U4/U6-U5 tri-snRNP complex, a building block of the precatalytic spliceosome (spliceosome B complex). The U4/U6-U5 tri-snRNP complex is composed of the U4, U6 and U5 snRNAs and at least PRPF3, PRPF4, PRPF6, PRPF8, PRPF31, SNRNP200, TXNL4A, SNRNP40, SNRPB, SNRPD1, SNRPD2, SNRPD3, SNRPE, SNRPF, SNRPG, DDX23, CD2BP2, PPIH, SNU13, EFTUD2, SART1 and USP39, plus LSM2, LSM3, LSM4, LSM5, LSM6, LSM7 and LSM8. LSM2, LSM3, LSM4, LSM5, LSM6, LSM7 and LSM8 form a heptameric, ring-shaped subcomplex (the LSM2-8 complex) that is part of the U4/U6-U5 tri-snRNP complex and the precatalytic spliceosome. Interacts with TACC1.</text>
</comment>
<comment type="similarity">
    <text evidence="12">Belongs to the short-chain dehydrogenases/reductases (SDR) family.</text>
</comment>
<dbReference type="FunFam" id="2.30.30.100:FF:000025">
    <property type="entry name" value="U6 snRNA-associated Sm-like protein LSm7"/>
    <property type="match status" value="1"/>
</dbReference>
<dbReference type="InterPro" id="IPR047575">
    <property type="entry name" value="Sm"/>
</dbReference>
<keyword evidence="13" id="KW-1133">Transmembrane helix</keyword>
<feature type="transmembrane region" description="Helical" evidence="13">
    <location>
        <begin position="20"/>
        <end position="40"/>
    </location>
</feature>
<dbReference type="GO" id="GO:0003723">
    <property type="term" value="F:RNA binding"/>
    <property type="evidence" value="ECO:0007669"/>
    <property type="project" value="UniProtKB-KW"/>
</dbReference>
<feature type="domain" description="Sm" evidence="14">
    <location>
        <begin position="351"/>
        <end position="431"/>
    </location>
</feature>
<keyword evidence="9" id="KW-0687">Ribonucleoprotein</keyword>
<dbReference type="InterPro" id="IPR017132">
    <property type="entry name" value="Lsm7"/>
</dbReference>
<keyword evidence="13" id="KW-0812">Transmembrane</keyword>
<dbReference type="SUPFAM" id="SSF51735">
    <property type="entry name" value="NAD(P)-binding Rossmann-fold domains"/>
    <property type="match status" value="1"/>
</dbReference>
<reference evidence="15" key="1">
    <citation type="submission" date="2013-05" db="EMBL/GenBank/DDBJ databases">
        <authorList>
            <person name="Yim A.K.Y."/>
            <person name="Chan T.F."/>
            <person name="Ji K.M."/>
            <person name="Liu X.Y."/>
            <person name="Zhou J.W."/>
            <person name="Li R.Q."/>
            <person name="Yang K.Y."/>
            <person name="Li J."/>
            <person name="Li M."/>
            <person name="Law P.T.W."/>
            <person name="Wu Y.L."/>
            <person name="Cai Z.L."/>
            <person name="Qin H."/>
            <person name="Bao Y."/>
            <person name="Leung R.K.K."/>
            <person name="Ng P.K.S."/>
            <person name="Zou J."/>
            <person name="Zhong X.J."/>
            <person name="Ran P.X."/>
            <person name="Zhong N.S."/>
            <person name="Liu Z.G."/>
            <person name="Tsui S.K.W."/>
        </authorList>
    </citation>
    <scope>NUCLEOTIDE SEQUENCE</scope>
    <source>
        <strain evidence="15">Derf</strain>
        <tissue evidence="15">Whole organism</tissue>
    </source>
</reference>
<keyword evidence="5" id="KW-0007">Acetylation</keyword>
<dbReference type="PANTHER" id="PTHR43157">
    <property type="entry name" value="PHOSPHATIDYLINOSITOL-GLYCAN BIOSYNTHESIS CLASS F PROTEIN-RELATED"/>
    <property type="match status" value="1"/>
</dbReference>
<dbReference type="GO" id="GO:0000956">
    <property type="term" value="P:nuclear-transcribed mRNA catabolic process"/>
    <property type="evidence" value="ECO:0007669"/>
    <property type="project" value="InterPro"/>
</dbReference>
<protein>
    <recommendedName>
        <fullName evidence="11">U6 snRNA-associated Sm-like protein LSm7</fullName>
    </recommendedName>
</protein>
<evidence type="ECO:0000256" key="5">
    <source>
        <dbReference type="ARBA" id="ARBA00022990"/>
    </source>
</evidence>
<dbReference type="PROSITE" id="PS52002">
    <property type="entry name" value="SM"/>
    <property type="match status" value="1"/>
</dbReference>
<evidence type="ECO:0000256" key="6">
    <source>
        <dbReference type="ARBA" id="ARBA00023002"/>
    </source>
</evidence>
<dbReference type="GO" id="GO:0000398">
    <property type="term" value="P:mRNA splicing, via spliceosome"/>
    <property type="evidence" value="ECO:0007669"/>
    <property type="project" value="InterPro"/>
</dbReference>
<keyword evidence="16" id="KW-1185">Reference proteome</keyword>
<evidence type="ECO:0000256" key="9">
    <source>
        <dbReference type="ARBA" id="ARBA00023274"/>
    </source>
</evidence>
<evidence type="ECO:0000256" key="12">
    <source>
        <dbReference type="RuleBase" id="RU000363"/>
    </source>
</evidence>
<dbReference type="InterPro" id="IPR010920">
    <property type="entry name" value="LSM_dom_sf"/>
</dbReference>
<evidence type="ECO:0000256" key="3">
    <source>
        <dbReference type="ARBA" id="ARBA00022728"/>
    </source>
</evidence>
<dbReference type="InterPro" id="IPR036291">
    <property type="entry name" value="NAD(P)-bd_dom_sf"/>
</dbReference>
<dbReference type="InterPro" id="IPR002347">
    <property type="entry name" value="SDR_fam"/>
</dbReference>